<reference evidence="2 3" key="1">
    <citation type="journal article" date="2014" name="Genome Announc.">
        <title>Draft genome sequence of Sclerotinia borealis, a psychrophilic plant pathogenic fungus.</title>
        <authorList>
            <person name="Mardanov A.V."/>
            <person name="Beletsky A.V."/>
            <person name="Kadnikov V.V."/>
            <person name="Ignatov A.N."/>
            <person name="Ravin N.V."/>
        </authorList>
    </citation>
    <scope>NUCLEOTIDE SEQUENCE [LARGE SCALE GENOMIC DNA]</scope>
    <source>
        <strain evidence="3">F-4157</strain>
    </source>
</reference>
<gene>
    <name evidence="2" type="ORF">SBOR_3102</name>
</gene>
<accession>W9CPQ1</accession>
<name>W9CPQ1_SCLBF</name>
<proteinExistence type="predicted"/>
<evidence type="ECO:0000313" key="3">
    <source>
        <dbReference type="Proteomes" id="UP000019487"/>
    </source>
</evidence>
<sequence length="196" mass="22437">MSVRRNSDNTKDHLQYHTPRGNITHKVVVAEIDRAPPILPRNPINNMPHKYQNKEGPRGGPKLPLFESRELPQRRINARTTGPVSLYEYPITTPNKPSFNYGRPTLAEEGISPHDRARRLEPEHRFNDVGFMRGVTTPDKHVVGAIYHPVGDRGGFARAELEPLDHQGREHNRMLHDRAQHVPRSPTWPTRGEGRK</sequence>
<dbReference type="HOGENOM" id="CLU_102264_0_0_1"/>
<dbReference type="OrthoDB" id="3445416at2759"/>
<keyword evidence="3" id="KW-1185">Reference proteome</keyword>
<dbReference type="Gene3D" id="3.10.450.30">
    <property type="entry name" value="Microbial ribonucleases"/>
    <property type="match status" value="1"/>
</dbReference>
<evidence type="ECO:0000256" key="1">
    <source>
        <dbReference type="SAM" id="MobiDB-lite"/>
    </source>
</evidence>
<protein>
    <submittedName>
        <fullName evidence="2">Uncharacterized protein</fullName>
    </submittedName>
</protein>
<dbReference type="Proteomes" id="UP000019487">
    <property type="component" value="Unassembled WGS sequence"/>
</dbReference>
<dbReference type="AlphaFoldDB" id="W9CPQ1"/>
<organism evidence="2 3">
    <name type="scientific">Sclerotinia borealis (strain F-4128)</name>
    <dbReference type="NCBI Taxonomy" id="1432307"/>
    <lineage>
        <taxon>Eukaryota</taxon>
        <taxon>Fungi</taxon>
        <taxon>Dikarya</taxon>
        <taxon>Ascomycota</taxon>
        <taxon>Pezizomycotina</taxon>
        <taxon>Leotiomycetes</taxon>
        <taxon>Helotiales</taxon>
        <taxon>Sclerotiniaceae</taxon>
        <taxon>Sclerotinia</taxon>
    </lineage>
</organism>
<feature type="region of interest" description="Disordered" evidence="1">
    <location>
        <begin position="39"/>
        <end position="65"/>
    </location>
</feature>
<dbReference type="EMBL" id="AYSA01000136">
    <property type="protein sequence ID" value="ESZ96480.1"/>
    <property type="molecule type" value="Genomic_DNA"/>
</dbReference>
<evidence type="ECO:0000313" key="2">
    <source>
        <dbReference type="EMBL" id="ESZ96480.1"/>
    </source>
</evidence>
<comment type="caution">
    <text evidence="2">The sequence shown here is derived from an EMBL/GenBank/DDBJ whole genome shotgun (WGS) entry which is preliminary data.</text>
</comment>